<dbReference type="InterPro" id="IPR000073">
    <property type="entry name" value="AB_hydrolase_1"/>
</dbReference>
<sequence length="266" mass="26605">MDMRIVVLAACGLLLTGCAGGSTSTNAPTDASTAVPVVAAPSPTNGWCADPELNDKQVTFASQGGYLAAYLLGDARAKVALVVAPQSGADACSWLEWAKRQAAVGYRVLAFDFSGEGRSVRGITGTFTASGDVEAAAAYVREQGAVGVVLVGASRGGTAVLVAAARLTPPAAGVVSVSGVAEYMHESAVQAAPRLTVPVLFLVAADDSRAADDARTMYDATPGGRRTLSVVPGRGHGRALLTVGADGSAEASAAIAAFLTANAKPA</sequence>
<reference evidence="4" key="1">
    <citation type="journal article" date="2019" name="Int. J. Syst. Evol. Microbiol.">
        <title>The Global Catalogue of Microorganisms (GCM) 10K type strain sequencing project: providing services to taxonomists for standard genome sequencing and annotation.</title>
        <authorList>
            <consortium name="The Broad Institute Genomics Platform"/>
            <consortium name="The Broad Institute Genome Sequencing Center for Infectious Disease"/>
            <person name="Wu L."/>
            <person name="Ma J."/>
        </authorList>
    </citation>
    <scope>NUCLEOTIDE SEQUENCE [LARGE SCALE GENOMIC DNA]</scope>
    <source>
        <strain evidence="4">JCM 17441</strain>
    </source>
</reference>
<dbReference type="Proteomes" id="UP001500620">
    <property type="component" value="Unassembled WGS sequence"/>
</dbReference>
<comment type="caution">
    <text evidence="3">The sequence shown here is derived from an EMBL/GenBank/DDBJ whole genome shotgun (WGS) entry which is preliminary data.</text>
</comment>
<gene>
    <name evidence="3" type="ORF">GCM10022255_041750</name>
</gene>
<evidence type="ECO:0000313" key="3">
    <source>
        <dbReference type="EMBL" id="GAA4250965.1"/>
    </source>
</evidence>
<keyword evidence="1" id="KW-0732">Signal</keyword>
<dbReference type="EMBL" id="BAABAT010000010">
    <property type="protein sequence ID" value="GAA4250965.1"/>
    <property type="molecule type" value="Genomic_DNA"/>
</dbReference>
<feature type="signal peptide" evidence="1">
    <location>
        <begin position="1"/>
        <end position="27"/>
    </location>
</feature>
<organism evidence="3 4">
    <name type="scientific">Dactylosporangium darangshiense</name>
    <dbReference type="NCBI Taxonomy" id="579108"/>
    <lineage>
        <taxon>Bacteria</taxon>
        <taxon>Bacillati</taxon>
        <taxon>Actinomycetota</taxon>
        <taxon>Actinomycetes</taxon>
        <taxon>Micromonosporales</taxon>
        <taxon>Micromonosporaceae</taxon>
        <taxon>Dactylosporangium</taxon>
    </lineage>
</organism>
<accession>A0ABP8DA40</accession>
<name>A0ABP8DA40_9ACTN</name>
<dbReference type="PROSITE" id="PS51257">
    <property type="entry name" value="PROKAR_LIPOPROTEIN"/>
    <property type="match status" value="1"/>
</dbReference>
<evidence type="ECO:0000256" key="1">
    <source>
        <dbReference type="SAM" id="SignalP"/>
    </source>
</evidence>
<dbReference type="SUPFAM" id="SSF53474">
    <property type="entry name" value="alpha/beta-Hydrolases"/>
    <property type="match status" value="1"/>
</dbReference>
<evidence type="ECO:0000313" key="4">
    <source>
        <dbReference type="Proteomes" id="UP001500620"/>
    </source>
</evidence>
<feature type="chain" id="PRO_5045471931" description="AB hydrolase-1 domain-containing protein" evidence="1">
    <location>
        <begin position="28"/>
        <end position="266"/>
    </location>
</feature>
<proteinExistence type="predicted"/>
<protein>
    <recommendedName>
        <fullName evidence="2">AB hydrolase-1 domain-containing protein</fullName>
    </recommendedName>
</protein>
<feature type="domain" description="AB hydrolase-1" evidence="2">
    <location>
        <begin position="94"/>
        <end position="181"/>
    </location>
</feature>
<dbReference type="InterPro" id="IPR029058">
    <property type="entry name" value="AB_hydrolase_fold"/>
</dbReference>
<dbReference type="Gene3D" id="3.40.50.1820">
    <property type="entry name" value="alpha/beta hydrolase"/>
    <property type="match status" value="1"/>
</dbReference>
<dbReference type="Pfam" id="PF00561">
    <property type="entry name" value="Abhydrolase_1"/>
    <property type="match status" value="1"/>
</dbReference>
<keyword evidence="4" id="KW-1185">Reference proteome</keyword>
<evidence type="ECO:0000259" key="2">
    <source>
        <dbReference type="Pfam" id="PF00561"/>
    </source>
</evidence>